<evidence type="ECO:0000256" key="10">
    <source>
        <dbReference type="SAM" id="Phobius"/>
    </source>
</evidence>
<feature type="transmembrane region" description="Helical" evidence="10">
    <location>
        <begin position="192"/>
        <end position="223"/>
    </location>
</feature>
<dbReference type="InterPro" id="IPR000276">
    <property type="entry name" value="GPCR_Rhodpsn"/>
</dbReference>
<keyword evidence="4 9" id="KW-0297">G-protein coupled receptor</keyword>
<dbReference type="InterPro" id="IPR000826">
    <property type="entry name" value="Formyl_rcpt-rel"/>
</dbReference>
<comment type="similarity">
    <text evidence="9">Belongs to the G-protein coupled receptor 1 family.</text>
</comment>
<gene>
    <name evidence="12" type="ORF">ABG768_000059</name>
</gene>
<dbReference type="EMBL" id="JAWDJR010000001">
    <property type="protein sequence ID" value="KAK9980451.1"/>
    <property type="molecule type" value="Genomic_DNA"/>
</dbReference>
<dbReference type="PANTHER" id="PTHR24225">
    <property type="entry name" value="CHEMOTACTIC RECEPTOR"/>
    <property type="match status" value="1"/>
</dbReference>
<name>A0AAW2B363_CULAL</name>
<dbReference type="PROSITE" id="PS50262">
    <property type="entry name" value="G_PROTEIN_RECEP_F1_2"/>
    <property type="match status" value="1"/>
</dbReference>
<evidence type="ECO:0000256" key="7">
    <source>
        <dbReference type="ARBA" id="ARBA00023224"/>
    </source>
</evidence>
<dbReference type="PANTHER" id="PTHR24225:SF52">
    <property type="entry name" value="C3A ANAPHYLATOXIN CHEMOTACTIC RECEPTOR-LIKE"/>
    <property type="match status" value="1"/>
</dbReference>
<evidence type="ECO:0000313" key="12">
    <source>
        <dbReference type="EMBL" id="KAK9980451.1"/>
    </source>
</evidence>
<evidence type="ECO:0000256" key="4">
    <source>
        <dbReference type="ARBA" id="ARBA00023040"/>
    </source>
</evidence>
<dbReference type="Proteomes" id="UP001479290">
    <property type="component" value="Unassembled WGS sequence"/>
</dbReference>
<dbReference type="Pfam" id="PF00001">
    <property type="entry name" value="7tm_1"/>
    <property type="match status" value="1"/>
</dbReference>
<evidence type="ECO:0000256" key="2">
    <source>
        <dbReference type="ARBA" id="ARBA00022692"/>
    </source>
</evidence>
<feature type="transmembrane region" description="Helical" evidence="10">
    <location>
        <begin position="112"/>
        <end position="138"/>
    </location>
</feature>
<dbReference type="GO" id="GO:0007204">
    <property type="term" value="P:positive regulation of cytosolic calcium ion concentration"/>
    <property type="evidence" value="ECO:0007669"/>
    <property type="project" value="TreeGrafter"/>
</dbReference>
<dbReference type="PROSITE" id="PS00237">
    <property type="entry name" value="G_PROTEIN_RECEP_F1_1"/>
    <property type="match status" value="1"/>
</dbReference>
<dbReference type="PRINTS" id="PR00237">
    <property type="entry name" value="GPCRRHODOPSN"/>
</dbReference>
<dbReference type="Gene3D" id="1.20.1070.10">
    <property type="entry name" value="Rhodopsin 7-helix transmembrane proteins"/>
    <property type="match status" value="1"/>
</dbReference>
<dbReference type="SUPFAM" id="SSF81321">
    <property type="entry name" value="Family A G protein-coupled receptor-like"/>
    <property type="match status" value="1"/>
</dbReference>
<comment type="caution">
    <text evidence="12">The sequence shown here is derived from an EMBL/GenBank/DDBJ whole genome shotgun (WGS) entry which is preliminary data.</text>
</comment>
<feature type="transmembrane region" description="Helical" evidence="10">
    <location>
        <begin position="70"/>
        <end position="92"/>
    </location>
</feature>
<reference evidence="12 13" key="1">
    <citation type="submission" date="2024-05" db="EMBL/GenBank/DDBJ databases">
        <title>A high-quality chromosomal-level genome assembly of Topmouth culter (Culter alburnus).</title>
        <authorList>
            <person name="Zhao H."/>
        </authorList>
    </citation>
    <scope>NUCLEOTIDE SEQUENCE [LARGE SCALE GENOMIC DNA]</scope>
    <source>
        <strain evidence="12">CATC2023</strain>
        <tissue evidence="12">Muscle</tissue>
    </source>
</reference>
<dbReference type="GO" id="GO:0005886">
    <property type="term" value="C:plasma membrane"/>
    <property type="evidence" value="ECO:0007669"/>
    <property type="project" value="TreeGrafter"/>
</dbReference>
<dbReference type="AlphaFoldDB" id="A0AAW2B363"/>
<evidence type="ECO:0000256" key="3">
    <source>
        <dbReference type="ARBA" id="ARBA00022989"/>
    </source>
</evidence>
<protein>
    <recommendedName>
        <fullName evidence="11">G-protein coupled receptors family 1 profile domain-containing protein</fullName>
    </recommendedName>
</protein>
<keyword evidence="2 9" id="KW-0812">Transmembrane</keyword>
<comment type="similarity">
    <text evidence="8">Belongs to the chemokine-like receptor (CMKLR) family.</text>
</comment>
<evidence type="ECO:0000256" key="1">
    <source>
        <dbReference type="ARBA" id="ARBA00004141"/>
    </source>
</evidence>
<sequence length="351" mass="39482">MSNQMMNESSSSNNTSDYPNDGMRILQMIVTVMIFIVGVSLNSLVVWALGVRVWCRNKGSCRETQSADSFRIYVVNLAFADLVLLLRTPLMLPYLANHFTWTLGETACKLVIYLRCLGLYASAFLLCAVAVERCLCLLRPVWARMKRPRWAVPSACAAIWVLAAAFASPYILTAKIISWQNRSACIESDKEVGHALIVVETLAGFLLPLVIFLSCNIAVLFCAKKAESAMTSPTSSGPGYTTQRLTRLYRVLFLTMLLFLTCWVPYFTCRFLRALSNDKPKLKERVIAGAYVALFLVYIKSALNPIMYVFAARGLGRTIRASLLSTIERVFNDELSESLRRKSLRRRDSQF</sequence>
<keyword evidence="7 9" id="KW-0807">Transducer</keyword>
<dbReference type="GO" id="GO:0007200">
    <property type="term" value="P:phospholipase C-activating G protein-coupled receptor signaling pathway"/>
    <property type="evidence" value="ECO:0007669"/>
    <property type="project" value="TreeGrafter"/>
</dbReference>
<dbReference type="GO" id="GO:0004878">
    <property type="term" value="F:complement component C5a receptor activity"/>
    <property type="evidence" value="ECO:0007669"/>
    <property type="project" value="TreeGrafter"/>
</dbReference>
<feature type="domain" description="G-protein coupled receptors family 1 profile" evidence="11">
    <location>
        <begin position="41"/>
        <end position="308"/>
    </location>
</feature>
<dbReference type="GO" id="GO:0004930">
    <property type="term" value="F:G protein-coupled receptor activity"/>
    <property type="evidence" value="ECO:0007669"/>
    <property type="project" value="UniProtKB-KW"/>
</dbReference>
<comment type="subcellular location">
    <subcellularLocation>
        <location evidence="1">Membrane</location>
        <topology evidence="1">Multi-pass membrane protein</topology>
    </subcellularLocation>
</comment>
<dbReference type="InterPro" id="IPR017452">
    <property type="entry name" value="GPCR_Rhodpsn_7TM"/>
</dbReference>
<evidence type="ECO:0000259" key="11">
    <source>
        <dbReference type="PROSITE" id="PS50262"/>
    </source>
</evidence>
<evidence type="ECO:0000256" key="8">
    <source>
        <dbReference type="ARBA" id="ARBA00025736"/>
    </source>
</evidence>
<keyword evidence="5 10" id="KW-0472">Membrane</keyword>
<feature type="transmembrane region" description="Helical" evidence="10">
    <location>
        <begin position="150"/>
        <end position="172"/>
    </location>
</feature>
<keyword evidence="6 9" id="KW-0675">Receptor</keyword>
<feature type="transmembrane region" description="Helical" evidence="10">
    <location>
        <begin position="248"/>
        <end position="266"/>
    </location>
</feature>
<keyword evidence="13" id="KW-1185">Reference proteome</keyword>
<evidence type="ECO:0000256" key="9">
    <source>
        <dbReference type="RuleBase" id="RU000688"/>
    </source>
</evidence>
<dbReference type="GO" id="GO:0006954">
    <property type="term" value="P:inflammatory response"/>
    <property type="evidence" value="ECO:0007669"/>
    <property type="project" value="TreeGrafter"/>
</dbReference>
<evidence type="ECO:0000313" key="13">
    <source>
        <dbReference type="Proteomes" id="UP001479290"/>
    </source>
</evidence>
<proteinExistence type="inferred from homology"/>
<evidence type="ECO:0000256" key="5">
    <source>
        <dbReference type="ARBA" id="ARBA00023136"/>
    </source>
</evidence>
<feature type="transmembrane region" description="Helical" evidence="10">
    <location>
        <begin position="286"/>
        <end position="310"/>
    </location>
</feature>
<keyword evidence="3 10" id="KW-1133">Transmembrane helix</keyword>
<feature type="transmembrane region" description="Helical" evidence="10">
    <location>
        <begin position="25"/>
        <end position="49"/>
    </location>
</feature>
<evidence type="ECO:0000256" key="6">
    <source>
        <dbReference type="ARBA" id="ARBA00023170"/>
    </source>
</evidence>
<organism evidence="12 13">
    <name type="scientific">Culter alburnus</name>
    <name type="common">Topmouth culter</name>
    <dbReference type="NCBI Taxonomy" id="194366"/>
    <lineage>
        <taxon>Eukaryota</taxon>
        <taxon>Metazoa</taxon>
        <taxon>Chordata</taxon>
        <taxon>Craniata</taxon>
        <taxon>Vertebrata</taxon>
        <taxon>Euteleostomi</taxon>
        <taxon>Actinopterygii</taxon>
        <taxon>Neopterygii</taxon>
        <taxon>Teleostei</taxon>
        <taxon>Ostariophysi</taxon>
        <taxon>Cypriniformes</taxon>
        <taxon>Xenocyprididae</taxon>
        <taxon>Xenocypridinae</taxon>
        <taxon>Culter</taxon>
    </lineage>
</organism>
<accession>A0AAW2B363</accession>